<accession>Q2JBW6</accession>
<dbReference type="Proteomes" id="UP000001937">
    <property type="component" value="Chromosome"/>
</dbReference>
<sequence>MISLVVALTNATRNSRLPPRAACIPRRAANPVHRGRPISHKNHQDAFEHDNEQHNAQQRAGVLESTLEMAYRRPVLVCRGPDAVDFRDDPRRSWARCPRPRSRAHRDHDALAVNAGSAPVRRSHGRLGHTVEVAGDAFDLGVDVGA</sequence>
<organism evidence="1 2">
    <name type="scientific">Frankia casuarinae (strain DSM 45818 / CECT 9043 / HFP020203 / CcI3)</name>
    <dbReference type="NCBI Taxonomy" id="106370"/>
    <lineage>
        <taxon>Bacteria</taxon>
        <taxon>Bacillati</taxon>
        <taxon>Actinomycetota</taxon>
        <taxon>Actinomycetes</taxon>
        <taxon>Frankiales</taxon>
        <taxon>Frankiaceae</taxon>
        <taxon>Frankia</taxon>
    </lineage>
</organism>
<dbReference type="AlphaFoldDB" id="Q2JBW6"/>
<proteinExistence type="predicted"/>
<gene>
    <name evidence="1" type="ordered locus">Francci3_1850</name>
</gene>
<evidence type="ECO:0000313" key="2">
    <source>
        <dbReference type="Proteomes" id="UP000001937"/>
    </source>
</evidence>
<evidence type="ECO:0000313" key="1">
    <source>
        <dbReference type="EMBL" id="ABD11226.1"/>
    </source>
</evidence>
<dbReference type="HOGENOM" id="CLU_1774690_0_0_11"/>
<dbReference type="EMBL" id="CP000249">
    <property type="protein sequence ID" value="ABD11226.1"/>
    <property type="molecule type" value="Genomic_DNA"/>
</dbReference>
<keyword evidence="2" id="KW-1185">Reference proteome</keyword>
<dbReference type="KEGG" id="fra:Francci3_1850"/>
<protein>
    <submittedName>
        <fullName evidence="1">Uncharacterized protein</fullName>
    </submittedName>
</protein>
<name>Q2JBW6_FRACC</name>
<reference evidence="1 2" key="1">
    <citation type="journal article" date="2007" name="Genome Res.">
        <title>Genome characteristics of facultatively symbiotic Frankia sp. strains reflect host range and host plant biogeography.</title>
        <authorList>
            <person name="Normand P."/>
            <person name="Lapierre P."/>
            <person name="Tisa L.S."/>
            <person name="Gogarten J.P."/>
            <person name="Alloisio N."/>
            <person name="Bagnarol E."/>
            <person name="Bassi C.A."/>
            <person name="Berry A.M."/>
            <person name="Bickhart D.M."/>
            <person name="Choisne N."/>
            <person name="Couloux A."/>
            <person name="Cournoyer B."/>
            <person name="Cruveiller S."/>
            <person name="Daubin V."/>
            <person name="Demange N."/>
            <person name="Francino M.P."/>
            <person name="Goltsman E."/>
            <person name="Huang Y."/>
            <person name="Kopp O.R."/>
            <person name="Labarre L."/>
            <person name="Lapidus A."/>
            <person name="Lavire C."/>
            <person name="Marechal J."/>
            <person name="Martinez M."/>
            <person name="Mastronunzio J.E."/>
            <person name="Mullin B.C."/>
            <person name="Niemann J."/>
            <person name="Pujic P."/>
            <person name="Rawnsley T."/>
            <person name="Rouy Z."/>
            <person name="Schenowitz C."/>
            <person name="Sellstedt A."/>
            <person name="Tavares F."/>
            <person name="Tomkins J.P."/>
            <person name="Vallenet D."/>
            <person name="Valverde C."/>
            <person name="Wall L.G."/>
            <person name="Wang Y."/>
            <person name="Medigue C."/>
            <person name="Benson D.R."/>
        </authorList>
    </citation>
    <scope>NUCLEOTIDE SEQUENCE [LARGE SCALE GENOMIC DNA]</scope>
    <source>
        <strain evidence="2">DSM 45818 / CECT 9043 / CcI3</strain>
    </source>
</reference>